<sequence>MKQKDFSSPPFPPKGYGTRNIVQQQSAQPEHTSNVTSQNDVVRQPVERLYTHQSAFDGGLEDSHLEFDDIENFDPIDNDPDAVEKYFLGSPQQTELLTGSGKGKGRMQSPLPPSSRQRTTSLETHRTARTVYTRRGAHGSRKALKTVGKSKQTAKPSHHMEETIRSVSGPSGSEHSSPLRPVAKKRRTQDLPQYRTHHSPDEEHEYAYIEPPSPSRATTRLQRRDGLSGASTSSSKRPTRLPASNDSSSSRVVRPRESTDSSRAEHGQMTARTPSQTHSRTSSTTRPPPAVPRRGRPPSSNLEIGLEAALKLPIFLLVPMNDDNDKLIALEKVQNSTTIAEIREEIERSLRRPLQQNGWMASFSRTTLSRCYSSYTIQNKDSDWPEGRAKRGVCKKCYDNLRACLFLISNYFDSLFFPSISTRNTFGRTGVTGFFLPPRSSNELSYNTSDCTAPFIGCAPKSGACLLGSPPVVFTGHENRSMTTSSHLYQRMM</sequence>
<evidence type="ECO:0000256" key="1">
    <source>
        <dbReference type="SAM" id="MobiDB-lite"/>
    </source>
</evidence>
<proteinExistence type="predicted"/>
<feature type="compositionally biased region" description="Basic and acidic residues" evidence="1">
    <location>
        <begin position="198"/>
        <end position="207"/>
    </location>
</feature>
<keyword evidence="3" id="KW-1185">Reference proteome</keyword>
<dbReference type="Proteomes" id="UP000800235">
    <property type="component" value="Unassembled WGS sequence"/>
</dbReference>
<protein>
    <submittedName>
        <fullName evidence="2">Uncharacterized protein</fullName>
    </submittedName>
</protein>
<reference evidence="2" key="1">
    <citation type="journal article" date="2020" name="Stud. Mycol.">
        <title>101 Dothideomycetes genomes: a test case for predicting lifestyles and emergence of pathogens.</title>
        <authorList>
            <person name="Haridas S."/>
            <person name="Albert R."/>
            <person name="Binder M."/>
            <person name="Bloem J."/>
            <person name="Labutti K."/>
            <person name="Salamov A."/>
            <person name="Andreopoulos B."/>
            <person name="Baker S."/>
            <person name="Barry K."/>
            <person name="Bills G."/>
            <person name="Bluhm B."/>
            <person name="Cannon C."/>
            <person name="Castanera R."/>
            <person name="Culley D."/>
            <person name="Daum C."/>
            <person name="Ezra D."/>
            <person name="Gonzalez J."/>
            <person name="Henrissat B."/>
            <person name="Kuo A."/>
            <person name="Liang C."/>
            <person name="Lipzen A."/>
            <person name="Lutzoni F."/>
            <person name="Magnuson J."/>
            <person name="Mondo S."/>
            <person name="Nolan M."/>
            <person name="Ohm R."/>
            <person name="Pangilinan J."/>
            <person name="Park H.-J."/>
            <person name="Ramirez L."/>
            <person name="Alfaro M."/>
            <person name="Sun H."/>
            <person name="Tritt A."/>
            <person name="Yoshinaga Y."/>
            <person name="Zwiers L.-H."/>
            <person name="Turgeon B."/>
            <person name="Goodwin S."/>
            <person name="Spatafora J."/>
            <person name="Crous P."/>
            <person name="Grigoriev I."/>
        </authorList>
    </citation>
    <scope>NUCLEOTIDE SEQUENCE</scope>
    <source>
        <strain evidence="2">CBS 130266</strain>
    </source>
</reference>
<evidence type="ECO:0000313" key="2">
    <source>
        <dbReference type="EMBL" id="KAF2418910.1"/>
    </source>
</evidence>
<feature type="compositionally biased region" description="Polar residues" evidence="1">
    <location>
        <begin position="229"/>
        <end position="246"/>
    </location>
</feature>
<gene>
    <name evidence="2" type="ORF">EJ08DRAFT_47823</name>
</gene>
<feature type="compositionally biased region" description="Basic and acidic residues" evidence="1">
    <location>
        <begin position="254"/>
        <end position="266"/>
    </location>
</feature>
<name>A0A9P4TT03_9PEZI</name>
<feature type="compositionally biased region" description="Low complexity" evidence="1">
    <location>
        <begin position="272"/>
        <end position="285"/>
    </location>
</feature>
<evidence type="ECO:0000313" key="3">
    <source>
        <dbReference type="Proteomes" id="UP000800235"/>
    </source>
</evidence>
<feature type="region of interest" description="Disordered" evidence="1">
    <location>
        <begin position="89"/>
        <end position="300"/>
    </location>
</feature>
<feature type="compositionally biased region" description="Low complexity" evidence="1">
    <location>
        <begin position="166"/>
        <end position="178"/>
    </location>
</feature>
<dbReference type="EMBL" id="MU007123">
    <property type="protein sequence ID" value="KAF2418910.1"/>
    <property type="molecule type" value="Genomic_DNA"/>
</dbReference>
<feature type="region of interest" description="Disordered" evidence="1">
    <location>
        <begin position="1"/>
        <end position="46"/>
    </location>
</feature>
<feature type="compositionally biased region" description="Basic residues" evidence="1">
    <location>
        <begin position="135"/>
        <end position="144"/>
    </location>
</feature>
<comment type="caution">
    <text evidence="2">The sequence shown here is derived from an EMBL/GenBank/DDBJ whole genome shotgun (WGS) entry which is preliminary data.</text>
</comment>
<dbReference type="AlphaFoldDB" id="A0A9P4TT03"/>
<organism evidence="2 3">
    <name type="scientific">Tothia fuscella</name>
    <dbReference type="NCBI Taxonomy" id="1048955"/>
    <lineage>
        <taxon>Eukaryota</taxon>
        <taxon>Fungi</taxon>
        <taxon>Dikarya</taxon>
        <taxon>Ascomycota</taxon>
        <taxon>Pezizomycotina</taxon>
        <taxon>Dothideomycetes</taxon>
        <taxon>Pleosporomycetidae</taxon>
        <taxon>Venturiales</taxon>
        <taxon>Cylindrosympodiaceae</taxon>
        <taxon>Tothia</taxon>
    </lineage>
</organism>
<feature type="compositionally biased region" description="Polar residues" evidence="1">
    <location>
        <begin position="20"/>
        <end position="41"/>
    </location>
</feature>
<accession>A0A9P4TT03</accession>